<keyword evidence="8" id="KW-0029">Amino-acid transport</keyword>
<protein>
    <recommendedName>
        <fullName evidence="8">Autophagy-related protein</fullName>
    </recommendedName>
</protein>
<evidence type="ECO:0000256" key="9">
    <source>
        <dbReference type="SAM" id="MobiDB-lite"/>
    </source>
</evidence>
<dbReference type="InterPro" id="IPR050495">
    <property type="entry name" value="ATG22/LtaA_families"/>
</dbReference>
<evidence type="ECO:0000256" key="2">
    <source>
        <dbReference type="ARBA" id="ARBA00006978"/>
    </source>
</evidence>
<accession>A0A1Y1UD79</accession>
<evidence type="ECO:0000256" key="6">
    <source>
        <dbReference type="ARBA" id="ARBA00023006"/>
    </source>
</evidence>
<feature type="transmembrane region" description="Helical" evidence="8">
    <location>
        <begin position="320"/>
        <end position="336"/>
    </location>
</feature>
<dbReference type="OrthoDB" id="42657at2759"/>
<keyword evidence="8" id="KW-0926">Vacuole</keyword>
<proteinExistence type="inferred from homology"/>
<dbReference type="InterPro" id="IPR024671">
    <property type="entry name" value="Atg22-like"/>
</dbReference>
<feature type="transmembrane region" description="Helical" evidence="8">
    <location>
        <begin position="263"/>
        <end position="284"/>
    </location>
</feature>
<dbReference type="AlphaFoldDB" id="A0A1Y1UD79"/>
<feature type="transmembrane region" description="Helical" evidence="8">
    <location>
        <begin position="389"/>
        <end position="408"/>
    </location>
</feature>
<evidence type="ECO:0000313" key="11">
    <source>
        <dbReference type="Proteomes" id="UP000193218"/>
    </source>
</evidence>
<dbReference type="RefSeq" id="XP_021869674.1">
    <property type="nucleotide sequence ID" value="XM_022017525.1"/>
</dbReference>
<evidence type="ECO:0000256" key="4">
    <source>
        <dbReference type="ARBA" id="ARBA00022692"/>
    </source>
</evidence>
<evidence type="ECO:0000313" key="10">
    <source>
        <dbReference type="EMBL" id="ORX35484.1"/>
    </source>
</evidence>
<keyword evidence="7 8" id="KW-0472">Membrane</keyword>
<keyword evidence="5 8" id="KW-1133">Transmembrane helix</keyword>
<gene>
    <name evidence="10" type="ORF">BD324DRAFT_643074</name>
</gene>
<feature type="transmembrane region" description="Helical" evidence="8">
    <location>
        <begin position="105"/>
        <end position="125"/>
    </location>
</feature>
<dbReference type="PANTHER" id="PTHR23519:SF5">
    <property type="entry name" value="AUTOPHAGY-RELATED PROTEIN"/>
    <property type="match status" value="1"/>
</dbReference>
<dbReference type="GO" id="GO:0006914">
    <property type="term" value="P:autophagy"/>
    <property type="evidence" value="ECO:0007669"/>
    <property type="project" value="UniProtKB-KW"/>
</dbReference>
<dbReference type="GO" id="GO:0005774">
    <property type="term" value="C:vacuolar membrane"/>
    <property type="evidence" value="ECO:0007669"/>
    <property type="project" value="UniProtKB-SubCell"/>
</dbReference>
<keyword evidence="11" id="KW-1185">Reference proteome</keyword>
<comment type="subcellular location">
    <subcellularLocation>
        <location evidence="1 8">Vacuole membrane</location>
        <topology evidence="1 8">Multi-pass membrane protein</topology>
    </subcellularLocation>
</comment>
<organism evidence="10 11">
    <name type="scientific">Kockovaella imperatae</name>
    <dbReference type="NCBI Taxonomy" id="4999"/>
    <lineage>
        <taxon>Eukaryota</taxon>
        <taxon>Fungi</taxon>
        <taxon>Dikarya</taxon>
        <taxon>Basidiomycota</taxon>
        <taxon>Agaricomycotina</taxon>
        <taxon>Tremellomycetes</taxon>
        <taxon>Tremellales</taxon>
        <taxon>Cuniculitremaceae</taxon>
        <taxon>Kockovaella</taxon>
    </lineage>
</organism>
<dbReference type="Gene3D" id="1.20.1250.20">
    <property type="entry name" value="MFS general substrate transporter like domains"/>
    <property type="match status" value="1"/>
</dbReference>
<evidence type="ECO:0000256" key="7">
    <source>
        <dbReference type="ARBA" id="ARBA00023136"/>
    </source>
</evidence>
<dbReference type="STRING" id="4999.A0A1Y1UD79"/>
<dbReference type="EMBL" id="NBSH01000011">
    <property type="protein sequence ID" value="ORX35484.1"/>
    <property type="molecule type" value="Genomic_DNA"/>
</dbReference>
<feature type="transmembrane region" description="Helical" evidence="8">
    <location>
        <begin position="163"/>
        <end position="184"/>
    </location>
</feature>
<dbReference type="SUPFAM" id="SSF103473">
    <property type="entry name" value="MFS general substrate transporter"/>
    <property type="match status" value="1"/>
</dbReference>
<dbReference type="Pfam" id="PF11700">
    <property type="entry name" value="ATG22"/>
    <property type="match status" value="1"/>
</dbReference>
<dbReference type="PANTHER" id="PTHR23519">
    <property type="entry name" value="AUTOPHAGY-RELATED PROTEIN 22"/>
    <property type="match status" value="1"/>
</dbReference>
<feature type="region of interest" description="Disordered" evidence="9">
    <location>
        <begin position="1"/>
        <end position="26"/>
    </location>
</feature>
<evidence type="ECO:0000256" key="8">
    <source>
        <dbReference type="RuleBase" id="RU363073"/>
    </source>
</evidence>
<dbReference type="Proteomes" id="UP000193218">
    <property type="component" value="Unassembled WGS sequence"/>
</dbReference>
<feature type="transmembrane region" description="Helical" evidence="8">
    <location>
        <begin position="356"/>
        <end position="377"/>
    </location>
</feature>
<comment type="caution">
    <text evidence="10">The sequence shown here is derived from an EMBL/GenBank/DDBJ whole genome shotgun (WGS) entry which is preliminary data.</text>
</comment>
<dbReference type="GeneID" id="33559334"/>
<evidence type="ECO:0000256" key="1">
    <source>
        <dbReference type="ARBA" id="ARBA00004128"/>
    </source>
</evidence>
<feature type="transmembrane region" description="Helical" evidence="8">
    <location>
        <begin position="225"/>
        <end position="251"/>
    </location>
</feature>
<feature type="transmembrane region" description="Helical" evidence="8">
    <location>
        <begin position="485"/>
        <end position="504"/>
    </location>
</feature>
<comment type="similarity">
    <text evidence="2 8">Belongs to the ATG22 family.</text>
</comment>
<feature type="transmembrane region" description="Helical" evidence="8">
    <location>
        <begin position="137"/>
        <end position="157"/>
    </location>
</feature>
<feature type="transmembrane region" description="Helical" evidence="8">
    <location>
        <begin position="451"/>
        <end position="473"/>
    </location>
</feature>
<feature type="transmembrane region" description="Helical" evidence="8">
    <location>
        <begin position="61"/>
        <end position="85"/>
    </location>
</feature>
<name>A0A1Y1UD79_9TREE</name>
<sequence>MTDDVDDVLPADSLSDPPTDSDRLADSVRDEKVGFADLEQKRIIPSAGVRKPSTRAEYWSYACYYTALFPPGITAYGGALMQLLVNKAHPSGSLSWGGKVIDVNSFILDLQGILFAVQLVLLLLIGPYADYGSWGPWLLIGSETAVYIITFAFTGIYEPSQWNAASGLFVIGNLAVNMSTTFLWSQYPAIIRDMPKMIESEQAVMEGSKSAAQHLHEDSMERSKLYCWCTFLGSFLQLCALAVAVGIAAAIGNANFDEQIKNYRVLIGFFGVICVITTVPFFILQKRRSGQQLPAGKGWILAGPRQVLQGAKQARHLKQVLIYLAAYFLLQDAYGTSGSVRGIQQNSVIQYNTVQLSGLSLVGFTGGGFGALFWMVIQQRWKISVRKMVILGGFGTLIPNLWGVVGNYTDKIGFHHPWEFWLMSAYNFMDASWGVFYVTMITEVAPAPKMYLFMSLFNMMGKTSAFIGPFISSAIITRSGGKTNMAYWFLLAMGVLGFIILCFVDPDKAKVDNAKCE</sequence>
<dbReference type="InParanoid" id="A0A1Y1UD79"/>
<feature type="transmembrane region" description="Helical" evidence="8">
    <location>
        <begin position="420"/>
        <end position="439"/>
    </location>
</feature>
<evidence type="ECO:0000256" key="3">
    <source>
        <dbReference type="ARBA" id="ARBA00022448"/>
    </source>
</evidence>
<reference evidence="10 11" key="1">
    <citation type="submission" date="2017-03" db="EMBL/GenBank/DDBJ databases">
        <title>Widespread Adenine N6-methylation of Active Genes in Fungi.</title>
        <authorList>
            <consortium name="DOE Joint Genome Institute"/>
            <person name="Mondo S.J."/>
            <person name="Dannebaum R.O."/>
            <person name="Kuo R.C."/>
            <person name="Louie K.B."/>
            <person name="Bewick A.J."/>
            <person name="Labutti K."/>
            <person name="Haridas S."/>
            <person name="Kuo A."/>
            <person name="Salamov A."/>
            <person name="Ahrendt S.R."/>
            <person name="Lau R."/>
            <person name="Bowen B.P."/>
            <person name="Lipzen A."/>
            <person name="Sullivan W."/>
            <person name="Andreopoulos W.B."/>
            <person name="Clum A."/>
            <person name="Lindquist E."/>
            <person name="Daum C."/>
            <person name="Northen T.R."/>
            <person name="Ramamoorthy G."/>
            <person name="Schmitz R.J."/>
            <person name="Gryganskyi A."/>
            <person name="Culley D."/>
            <person name="Magnuson J."/>
            <person name="James T.Y."/>
            <person name="O'Malley M.A."/>
            <person name="Stajich J.E."/>
            <person name="Spatafora J.W."/>
            <person name="Visel A."/>
            <person name="Grigoriev I.V."/>
        </authorList>
    </citation>
    <scope>NUCLEOTIDE SEQUENCE [LARGE SCALE GENOMIC DNA]</scope>
    <source>
        <strain evidence="10 11">NRRL Y-17943</strain>
    </source>
</reference>
<dbReference type="InterPro" id="IPR036259">
    <property type="entry name" value="MFS_trans_sf"/>
</dbReference>
<dbReference type="GO" id="GO:0006865">
    <property type="term" value="P:amino acid transport"/>
    <property type="evidence" value="ECO:0007669"/>
    <property type="project" value="UniProtKB-KW"/>
</dbReference>
<comment type="function">
    <text evidence="8">Vacuolar effluxer which mediate the efflux of amino acids resulting from autophagic degradation. The release of autophagic amino acids allows the maintenance of protein synthesis and viability during nitrogen starvation.</text>
</comment>
<keyword evidence="4 8" id="KW-0812">Transmembrane</keyword>
<keyword evidence="3 8" id="KW-0813">Transport</keyword>
<evidence type="ECO:0000256" key="5">
    <source>
        <dbReference type="ARBA" id="ARBA00022989"/>
    </source>
</evidence>
<keyword evidence="6 8" id="KW-0072">Autophagy</keyword>